<dbReference type="InterPro" id="IPR029016">
    <property type="entry name" value="GAF-like_dom_sf"/>
</dbReference>
<dbReference type="AlphaFoldDB" id="A0A062XUU3"/>
<evidence type="ECO:0000256" key="1">
    <source>
        <dbReference type="ARBA" id="ARBA00012528"/>
    </source>
</evidence>
<protein>
    <recommendedName>
        <fullName evidence="1">diguanylate cyclase</fullName>
        <ecNumber evidence="1">2.7.7.65</ecNumber>
    </recommendedName>
</protein>
<dbReference type="Gene3D" id="3.30.450.40">
    <property type="match status" value="1"/>
</dbReference>
<keyword evidence="5" id="KW-1185">Reference proteome</keyword>
<dbReference type="SUPFAM" id="SSF55781">
    <property type="entry name" value="GAF domain-like"/>
    <property type="match status" value="1"/>
</dbReference>
<dbReference type="GO" id="GO:0052621">
    <property type="term" value="F:diguanylate cyclase activity"/>
    <property type="evidence" value="ECO:0007669"/>
    <property type="project" value="UniProtKB-EC"/>
</dbReference>
<dbReference type="STRING" id="1312852.EG19_07215"/>
<dbReference type="PANTHER" id="PTHR45138">
    <property type="entry name" value="REGULATORY COMPONENTS OF SENSORY TRANSDUCTION SYSTEM"/>
    <property type="match status" value="1"/>
</dbReference>
<dbReference type="RefSeq" id="WP_053335205.1">
    <property type="nucleotide sequence ID" value="NZ_JMFG01000027.1"/>
</dbReference>
<proteinExistence type="predicted"/>
<dbReference type="InterPro" id="IPR050469">
    <property type="entry name" value="Diguanylate_Cyclase"/>
</dbReference>
<comment type="caution">
    <text evidence="4">The sequence shown here is derived from an EMBL/GenBank/DDBJ whole genome shotgun (WGS) entry which is preliminary data.</text>
</comment>
<dbReference type="PANTHER" id="PTHR45138:SF9">
    <property type="entry name" value="DIGUANYLATE CYCLASE DGCM-RELATED"/>
    <property type="match status" value="1"/>
</dbReference>
<evidence type="ECO:0000256" key="2">
    <source>
        <dbReference type="ARBA" id="ARBA00034247"/>
    </source>
</evidence>
<dbReference type="EC" id="2.7.7.65" evidence="1"/>
<name>A0A062XUU3_9BACT</name>
<dbReference type="Proteomes" id="UP000027284">
    <property type="component" value="Unassembled WGS sequence"/>
</dbReference>
<dbReference type="InterPro" id="IPR029787">
    <property type="entry name" value="Nucleotide_cyclase"/>
</dbReference>
<dbReference type="Gene3D" id="3.30.70.270">
    <property type="match status" value="1"/>
</dbReference>
<reference evidence="4 5" key="1">
    <citation type="submission" date="2014-04" db="EMBL/GenBank/DDBJ databases">
        <title>The Genome Sequence of Thermoanaerobaculum aquaticum MP-01, The First Cultivated Group 23 Acidobacterium.</title>
        <authorList>
            <person name="Stamps B.W."/>
            <person name="Losey N.A."/>
            <person name="Lawson P.A."/>
            <person name="Stevenson B.S."/>
        </authorList>
    </citation>
    <scope>NUCLEOTIDE SEQUENCE [LARGE SCALE GENOMIC DNA]</scope>
    <source>
        <strain evidence="4 5">MP-01</strain>
    </source>
</reference>
<dbReference type="Pfam" id="PF01590">
    <property type="entry name" value="GAF"/>
    <property type="match status" value="1"/>
</dbReference>
<dbReference type="CDD" id="cd01949">
    <property type="entry name" value="GGDEF"/>
    <property type="match status" value="1"/>
</dbReference>
<dbReference type="PROSITE" id="PS50887">
    <property type="entry name" value="GGDEF"/>
    <property type="match status" value="1"/>
</dbReference>
<gene>
    <name evidence="4" type="ORF">EG19_07215</name>
</gene>
<dbReference type="SMART" id="SM00267">
    <property type="entry name" value="GGDEF"/>
    <property type="match status" value="1"/>
</dbReference>
<dbReference type="OrthoDB" id="9783388at2"/>
<organism evidence="4 5">
    <name type="scientific">Thermoanaerobaculum aquaticum</name>
    <dbReference type="NCBI Taxonomy" id="1312852"/>
    <lineage>
        <taxon>Bacteria</taxon>
        <taxon>Pseudomonadati</taxon>
        <taxon>Acidobacteriota</taxon>
        <taxon>Thermoanaerobaculia</taxon>
        <taxon>Thermoanaerobaculales</taxon>
        <taxon>Thermoanaerobaculaceae</taxon>
        <taxon>Thermoanaerobaculum</taxon>
    </lineage>
</organism>
<comment type="catalytic activity">
    <reaction evidence="2">
        <text>2 GTP = 3',3'-c-di-GMP + 2 diphosphate</text>
        <dbReference type="Rhea" id="RHEA:24898"/>
        <dbReference type="ChEBI" id="CHEBI:33019"/>
        <dbReference type="ChEBI" id="CHEBI:37565"/>
        <dbReference type="ChEBI" id="CHEBI:58805"/>
        <dbReference type="EC" id="2.7.7.65"/>
    </reaction>
</comment>
<sequence length="373" mass="41066">MEEVASQVYVLPQNQLEAFIERYRRDTGVPEVMPPASFFEEVLQRANAFVPSEAGSLLFDNPFERSPEGRAPYLYFVAAFGPAAATLLGQRIGVGEGVAGFVYRTGLPYLVKDVSTDPNFCPRFDEKAAFRTRTLLAVPIRLGATVCGVLELVNRLDGQPFDERDKDLLSIFAAYTAVSLQNLLDARRAGEAARSDDLTGLANDRHFHRRLAEDLERADATGSRVALLFLDLDNFKGVNDTHGHLAGSQVLKEVGYVLRRTVRLPGVTLARYGGDEFVVILPGLDVDAAAKVAEEIRQAIRKQPFLRGRFSWAPGPVEFQGPLTCSVGVAVYPDHVPREGSSDQKRNLLLRMADQAMYLAKNSGKDKVVVARL</sequence>
<dbReference type="GO" id="GO:1902201">
    <property type="term" value="P:negative regulation of bacterial-type flagellum-dependent cell motility"/>
    <property type="evidence" value="ECO:0007669"/>
    <property type="project" value="TreeGrafter"/>
</dbReference>
<feature type="domain" description="GGDEF" evidence="3">
    <location>
        <begin position="223"/>
        <end position="373"/>
    </location>
</feature>
<dbReference type="FunFam" id="3.30.70.270:FF:000001">
    <property type="entry name" value="Diguanylate cyclase domain protein"/>
    <property type="match status" value="1"/>
</dbReference>
<dbReference type="InterPro" id="IPR003018">
    <property type="entry name" value="GAF"/>
</dbReference>
<accession>A0A062XUU3</accession>
<dbReference type="Pfam" id="PF00990">
    <property type="entry name" value="GGDEF"/>
    <property type="match status" value="1"/>
</dbReference>
<evidence type="ECO:0000313" key="5">
    <source>
        <dbReference type="Proteomes" id="UP000027284"/>
    </source>
</evidence>
<dbReference type="GO" id="GO:0043709">
    <property type="term" value="P:cell adhesion involved in single-species biofilm formation"/>
    <property type="evidence" value="ECO:0007669"/>
    <property type="project" value="TreeGrafter"/>
</dbReference>
<dbReference type="SMART" id="SM00065">
    <property type="entry name" value="GAF"/>
    <property type="match status" value="1"/>
</dbReference>
<dbReference type="InterPro" id="IPR043128">
    <property type="entry name" value="Rev_trsase/Diguanyl_cyclase"/>
</dbReference>
<evidence type="ECO:0000313" key="4">
    <source>
        <dbReference type="EMBL" id="KDA53159.1"/>
    </source>
</evidence>
<dbReference type="NCBIfam" id="TIGR00254">
    <property type="entry name" value="GGDEF"/>
    <property type="match status" value="1"/>
</dbReference>
<evidence type="ECO:0000259" key="3">
    <source>
        <dbReference type="PROSITE" id="PS50887"/>
    </source>
</evidence>
<dbReference type="GO" id="GO:0005886">
    <property type="term" value="C:plasma membrane"/>
    <property type="evidence" value="ECO:0007669"/>
    <property type="project" value="TreeGrafter"/>
</dbReference>
<dbReference type="InterPro" id="IPR000160">
    <property type="entry name" value="GGDEF_dom"/>
</dbReference>
<dbReference type="SUPFAM" id="SSF55073">
    <property type="entry name" value="Nucleotide cyclase"/>
    <property type="match status" value="1"/>
</dbReference>
<dbReference type="EMBL" id="JMFG01000027">
    <property type="protein sequence ID" value="KDA53159.1"/>
    <property type="molecule type" value="Genomic_DNA"/>
</dbReference>